<dbReference type="Proteomes" id="UP001285521">
    <property type="component" value="Unassembled WGS sequence"/>
</dbReference>
<dbReference type="InterPro" id="IPR036271">
    <property type="entry name" value="Tet_transcr_reg_TetR-rel_C_sf"/>
</dbReference>
<gene>
    <name evidence="6" type="ORF">SK803_44110</name>
</gene>
<comment type="caution">
    <text evidence="6">The sequence shown here is derived from an EMBL/GenBank/DDBJ whole genome shotgun (WGS) entry which is preliminary data.</text>
</comment>
<dbReference type="PROSITE" id="PS50977">
    <property type="entry name" value="HTH_TETR_2"/>
    <property type="match status" value="1"/>
</dbReference>
<accession>A0ABU4TGA0</accession>
<dbReference type="SUPFAM" id="SSF46689">
    <property type="entry name" value="Homeodomain-like"/>
    <property type="match status" value="1"/>
</dbReference>
<dbReference type="PANTHER" id="PTHR30055">
    <property type="entry name" value="HTH-TYPE TRANSCRIPTIONAL REGULATOR RUTR"/>
    <property type="match status" value="1"/>
</dbReference>
<keyword evidence="7" id="KW-1185">Reference proteome</keyword>
<evidence type="ECO:0000259" key="5">
    <source>
        <dbReference type="PROSITE" id="PS50977"/>
    </source>
</evidence>
<evidence type="ECO:0000313" key="7">
    <source>
        <dbReference type="Proteomes" id="UP001285521"/>
    </source>
</evidence>
<dbReference type="RefSeq" id="WP_319972221.1">
    <property type="nucleotide sequence ID" value="NZ_JAXAVW010000059.1"/>
</dbReference>
<protein>
    <submittedName>
        <fullName evidence="6">Helix-turn-helix domain-containing protein</fullName>
    </submittedName>
</protein>
<evidence type="ECO:0000256" key="2">
    <source>
        <dbReference type="ARBA" id="ARBA00023125"/>
    </source>
</evidence>
<keyword evidence="1" id="KW-0805">Transcription regulation</keyword>
<keyword evidence="3" id="KW-0804">Transcription</keyword>
<name>A0ABU4TGA0_9PSEU</name>
<evidence type="ECO:0000256" key="4">
    <source>
        <dbReference type="PROSITE-ProRule" id="PRU00335"/>
    </source>
</evidence>
<feature type="DNA-binding region" description="H-T-H motif" evidence="4">
    <location>
        <begin position="44"/>
        <end position="63"/>
    </location>
</feature>
<reference evidence="6 7" key="1">
    <citation type="submission" date="2023-11" db="EMBL/GenBank/DDBJ databases">
        <title>Lentzea sokolovensis, sp. nov., Lentzea kristufkii, sp. nov., and Lentzea miocenensis, sp. nov., rare actinobacteria from Sokolov Coal Basin, Miocene lacustrine sediment, Czech Republic.</title>
        <authorList>
            <person name="Lara A."/>
            <person name="Kotroba L."/>
            <person name="Nouioui I."/>
            <person name="Neumann-Schaal M."/>
            <person name="Mast Y."/>
            <person name="Chronakova A."/>
        </authorList>
    </citation>
    <scope>NUCLEOTIDE SEQUENCE [LARGE SCALE GENOMIC DNA]</scope>
    <source>
        <strain evidence="6 7">BCCO 10_0856</strain>
    </source>
</reference>
<evidence type="ECO:0000256" key="1">
    <source>
        <dbReference type="ARBA" id="ARBA00023015"/>
    </source>
</evidence>
<evidence type="ECO:0000256" key="3">
    <source>
        <dbReference type="ARBA" id="ARBA00023163"/>
    </source>
</evidence>
<dbReference type="InterPro" id="IPR001647">
    <property type="entry name" value="HTH_TetR"/>
</dbReference>
<organism evidence="6 7">
    <name type="scientific">Lentzea miocenica</name>
    <dbReference type="NCBI Taxonomy" id="3095431"/>
    <lineage>
        <taxon>Bacteria</taxon>
        <taxon>Bacillati</taxon>
        <taxon>Actinomycetota</taxon>
        <taxon>Actinomycetes</taxon>
        <taxon>Pseudonocardiales</taxon>
        <taxon>Pseudonocardiaceae</taxon>
        <taxon>Lentzea</taxon>
    </lineage>
</organism>
<dbReference type="PANTHER" id="PTHR30055:SF151">
    <property type="entry name" value="TRANSCRIPTIONAL REGULATORY PROTEIN"/>
    <property type="match status" value="1"/>
</dbReference>
<dbReference type="EMBL" id="JAXAVW010000059">
    <property type="protein sequence ID" value="MDX8037221.1"/>
    <property type="molecule type" value="Genomic_DNA"/>
</dbReference>
<feature type="domain" description="HTH tetR-type" evidence="5">
    <location>
        <begin position="21"/>
        <end position="81"/>
    </location>
</feature>
<keyword evidence="2 4" id="KW-0238">DNA-binding</keyword>
<evidence type="ECO:0000313" key="6">
    <source>
        <dbReference type="EMBL" id="MDX8037221.1"/>
    </source>
</evidence>
<dbReference type="InterPro" id="IPR050109">
    <property type="entry name" value="HTH-type_TetR-like_transc_reg"/>
</dbReference>
<dbReference type="Gene3D" id="1.10.10.60">
    <property type="entry name" value="Homeodomain-like"/>
    <property type="match status" value="1"/>
</dbReference>
<dbReference type="SUPFAM" id="SSF48498">
    <property type="entry name" value="Tetracyclin repressor-like, C-terminal domain"/>
    <property type="match status" value="1"/>
</dbReference>
<sequence length="232" mass="25620">MGVGSRRVKTSDGGKVAVRMGRPPLVDREAIIRAALEIGFSRLTMPAVGERLGISHSTLYRYFRSRDDLVAAAVDHAVNAIEWPGPGEDWRAYLEETAWAHWRLYSAHIGLAREITALRVIGPALVKRDNQTGVHLLEYGFDPVDAVLVVDMLAELVTQAFLAAPEQADGADDDAVDVLQRRRQELIGPWIDQYDPRLREVLVGAVSGPTAAWFERKLTLFLDGAAGRRAAR</sequence>
<dbReference type="Gene3D" id="1.10.357.10">
    <property type="entry name" value="Tetracycline Repressor, domain 2"/>
    <property type="match status" value="1"/>
</dbReference>
<dbReference type="InterPro" id="IPR009057">
    <property type="entry name" value="Homeodomain-like_sf"/>
</dbReference>
<proteinExistence type="predicted"/>
<dbReference type="Pfam" id="PF00440">
    <property type="entry name" value="TetR_N"/>
    <property type="match status" value="1"/>
</dbReference>